<gene>
    <name evidence="3" type="primary">sinR_3</name>
    <name evidence="3" type="ORF">ERS852578_00503</name>
</gene>
<accession>A0A173RY24</accession>
<evidence type="ECO:0000313" key="3">
    <source>
        <dbReference type="EMBL" id="CUM82831.1"/>
    </source>
</evidence>
<dbReference type="SUPFAM" id="SSF47413">
    <property type="entry name" value="lambda repressor-like DNA-binding domains"/>
    <property type="match status" value="1"/>
</dbReference>
<dbReference type="AlphaFoldDB" id="A0A173RY24"/>
<dbReference type="CDD" id="cd00093">
    <property type="entry name" value="HTH_XRE"/>
    <property type="match status" value="1"/>
</dbReference>
<dbReference type="GO" id="GO:0003700">
    <property type="term" value="F:DNA-binding transcription factor activity"/>
    <property type="evidence" value="ECO:0007669"/>
    <property type="project" value="TreeGrafter"/>
</dbReference>
<keyword evidence="1" id="KW-0238">DNA-binding</keyword>
<dbReference type="Pfam" id="PF13443">
    <property type="entry name" value="HTH_26"/>
    <property type="match status" value="1"/>
</dbReference>
<evidence type="ECO:0000256" key="1">
    <source>
        <dbReference type="ARBA" id="ARBA00023125"/>
    </source>
</evidence>
<evidence type="ECO:0000259" key="2">
    <source>
        <dbReference type="PROSITE" id="PS50943"/>
    </source>
</evidence>
<dbReference type="PROSITE" id="PS50943">
    <property type="entry name" value="HTH_CROC1"/>
    <property type="match status" value="1"/>
</dbReference>
<dbReference type="Gene3D" id="1.10.260.40">
    <property type="entry name" value="lambda repressor-like DNA-binding domains"/>
    <property type="match status" value="1"/>
</dbReference>
<dbReference type="EMBL" id="CYYC01000004">
    <property type="protein sequence ID" value="CUM82831.1"/>
    <property type="molecule type" value="Genomic_DNA"/>
</dbReference>
<evidence type="ECO:0000313" key="4">
    <source>
        <dbReference type="Proteomes" id="UP000095390"/>
    </source>
</evidence>
<dbReference type="InterPro" id="IPR010982">
    <property type="entry name" value="Lambda_DNA-bd_dom_sf"/>
</dbReference>
<dbReference type="RefSeq" id="WP_055182263.1">
    <property type="nucleotide sequence ID" value="NZ_CYYC01000004.1"/>
</dbReference>
<dbReference type="InterPro" id="IPR050807">
    <property type="entry name" value="TransReg_Diox_bact_type"/>
</dbReference>
<name>A0A173RY24_9FIRM</name>
<dbReference type="InterPro" id="IPR001387">
    <property type="entry name" value="Cro/C1-type_HTH"/>
</dbReference>
<dbReference type="PANTHER" id="PTHR46797">
    <property type="entry name" value="HTH-TYPE TRANSCRIPTIONAL REGULATOR"/>
    <property type="match status" value="1"/>
</dbReference>
<sequence length="65" mass="7485">MKVLLWEMRTKKNCTLMQLAEKTGIGKSTLNNIENEKTSPNLFQLETIAIALDCRISDLYESEHK</sequence>
<reference evidence="3 4" key="1">
    <citation type="submission" date="2015-09" db="EMBL/GenBank/DDBJ databases">
        <authorList>
            <consortium name="Pathogen Informatics"/>
        </authorList>
    </citation>
    <scope>NUCLEOTIDE SEQUENCE [LARGE SCALE GENOMIC DNA]</scope>
    <source>
        <strain evidence="3 4">2789STDY5834966</strain>
    </source>
</reference>
<dbReference type="OrthoDB" id="1779670at2"/>
<feature type="domain" description="HTH cro/C1-type" evidence="2">
    <location>
        <begin position="5"/>
        <end position="59"/>
    </location>
</feature>
<dbReference type="PANTHER" id="PTHR46797:SF1">
    <property type="entry name" value="METHYLPHOSPHONATE SYNTHASE"/>
    <property type="match status" value="1"/>
</dbReference>
<proteinExistence type="predicted"/>
<dbReference type="Proteomes" id="UP000095390">
    <property type="component" value="Unassembled WGS sequence"/>
</dbReference>
<organism evidence="3 4">
    <name type="scientific">Anaerobutyricum hallii</name>
    <dbReference type="NCBI Taxonomy" id="39488"/>
    <lineage>
        <taxon>Bacteria</taxon>
        <taxon>Bacillati</taxon>
        <taxon>Bacillota</taxon>
        <taxon>Clostridia</taxon>
        <taxon>Lachnospirales</taxon>
        <taxon>Lachnospiraceae</taxon>
        <taxon>Anaerobutyricum</taxon>
    </lineage>
</organism>
<dbReference type="GO" id="GO:0005829">
    <property type="term" value="C:cytosol"/>
    <property type="evidence" value="ECO:0007669"/>
    <property type="project" value="TreeGrafter"/>
</dbReference>
<dbReference type="SMART" id="SM00530">
    <property type="entry name" value="HTH_XRE"/>
    <property type="match status" value="1"/>
</dbReference>
<protein>
    <submittedName>
        <fullName evidence="3">HTH-type transcriptional regulator sinR</fullName>
    </submittedName>
</protein>
<dbReference type="GO" id="GO:0003677">
    <property type="term" value="F:DNA binding"/>
    <property type="evidence" value="ECO:0007669"/>
    <property type="project" value="UniProtKB-KW"/>
</dbReference>